<evidence type="ECO:0000313" key="16">
    <source>
        <dbReference type="EMBL" id="GMN36233.1"/>
    </source>
</evidence>
<accession>A0AA88CVC5</accession>
<dbReference type="FunFam" id="3.30.20.10:FF:000001">
    <property type="entry name" value="Endochitinase (Chitinase)"/>
    <property type="match status" value="1"/>
</dbReference>
<evidence type="ECO:0000256" key="6">
    <source>
        <dbReference type="ARBA" id="ARBA00023024"/>
    </source>
</evidence>
<dbReference type="InterPro" id="IPR018371">
    <property type="entry name" value="Chitin-binding_1_CS"/>
</dbReference>
<dbReference type="CDD" id="cd00325">
    <property type="entry name" value="chitinase_GH19"/>
    <property type="match status" value="1"/>
</dbReference>
<keyword evidence="4" id="KW-0378">Hydrolase</keyword>
<dbReference type="PROSITE" id="PS00774">
    <property type="entry name" value="CHITINASE_19_2"/>
    <property type="match status" value="1"/>
</dbReference>
<keyword evidence="9" id="KW-0326">Glycosidase</keyword>
<gene>
    <name evidence="16" type="ORF">TIFTF001_005869</name>
</gene>
<keyword evidence="10" id="KW-0624">Polysaccharide degradation</keyword>
<dbReference type="GO" id="GO:0008061">
    <property type="term" value="F:chitin binding"/>
    <property type="evidence" value="ECO:0007669"/>
    <property type="project" value="UniProtKB-UniRule"/>
</dbReference>
<dbReference type="PANTHER" id="PTHR22595:SF197">
    <property type="entry name" value="CHITINASE FAMILY PROTEIN"/>
    <property type="match status" value="1"/>
</dbReference>
<feature type="domain" description="Chitin-binding type-1" evidence="15">
    <location>
        <begin position="30"/>
        <end position="65"/>
    </location>
</feature>
<evidence type="ECO:0000256" key="11">
    <source>
        <dbReference type="PIRSR" id="PIRSR001060-1"/>
    </source>
</evidence>
<feature type="active site" description="Proton donor" evidence="11">
    <location>
        <position position="137"/>
    </location>
</feature>
<evidence type="ECO:0000256" key="2">
    <source>
        <dbReference type="ARBA" id="ARBA00012729"/>
    </source>
</evidence>
<dbReference type="Pfam" id="PF00182">
    <property type="entry name" value="Glyco_hydro_19"/>
    <property type="match status" value="1"/>
</dbReference>
<dbReference type="PANTHER" id="PTHR22595">
    <property type="entry name" value="CHITINASE-RELATED"/>
    <property type="match status" value="1"/>
</dbReference>
<feature type="chain" id="PRO_5041672794" description="chitinase" evidence="14">
    <location>
        <begin position="31"/>
        <end position="274"/>
    </location>
</feature>
<dbReference type="CDD" id="cd00035">
    <property type="entry name" value="ChtBD1"/>
    <property type="match status" value="1"/>
</dbReference>
<keyword evidence="5" id="KW-0611">Plant defense</keyword>
<organism evidence="16 17">
    <name type="scientific">Ficus carica</name>
    <name type="common">Common fig</name>
    <dbReference type="NCBI Taxonomy" id="3494"/>
    <lineage>
        <taxon>Eukaryota</taxon>
        <taxon>Viridiplantae</taxon>
        <taxon>Streptophyta</taxon>
        <taxon>Embryophyta</taxon>
        <taxon>Tracheophyta</taxon>
        <taxon>Spermatophyta</taxon>
        <taxon>Magnoliopsida</taxon>
        <taxon>eudicotyledons</taxon>
        <taxon>Gunneridae</taxon>
        <taxon>Pentapetalae</taxon>
        <taxon>rosids</taxon>
        <taxon>fabids</taxon>
        <taxon>Rosales</taxon>
        <taxon>Moraceae</taxon>
        <taxon>Ficeae</taxon>
        <taxon>Ficus</taxon>
    </lineage>
</organism>
<keyword evidence="17" id="KW-1185">Reference proteome</keyword>
<dbReference type="GO" id="GO:0000272">
    <property type="term" value="P:polysaccharide catabolic process"/>
    <property type="evidence" value="ECO:0007669"/>
    <property type="project" value="UniProtKB-KW"/>
</dbReference>
<sequence length="274" mass="30065">MASPKLSKTLVTLIVFGTILAFALPIGVKAQNCGCRPGLCCSKHGYCGNGNDYCGDGCQSGPCIATTNGVSVADIVTPGFFNGIKNKAFDQNCPGKSFYSREAFLQALNSYPQFGRIGSVDDSKREIAAFFAHVTHESGYLCYMEERGNQNEKYCDPKYVAQYPCNPNKRYNGRGPLQLTWNYNYGEAGKANNFNGLDAPEIVANDPVISFKAALWFWMQNVRSVTGQGFGATIRKINSGECDGKEDDKVRARVNLYVDYCKQFGVNPGNNLYC</sequence>
<evidence type="ECO:0000256" key="13">
    <source>
        <dbReference type="PROSITE-ProRule" id="PRU00261"/>
    </source>
</evidence>
<dbReference type="Gene3D" id="3.30.60.10">
    <property type="entry name" value="Endochitinase-like"/>
    <property type="match status" value="1"/>
</dbReference>
<dbReference type="InterPro" id="IPR016283">
    <property type="entry name" value="Glyco_hydro_19"/>
</dbReference>
<evidence type="ECO:0000256" key="9">
    <source>
        <dbReference type="ARBA" id="ARBA00023295"/>
    </source>
</evidence>
<dbReference type="PROSITE" id="PS00026">
    <property type="entry name" value="CHIT_BIND_I_1"/>
    <property type="match status" value="1"/>
</dbReference>
<dbReference type="InterPro" id="IPR001002">
    <property type="entry name" value="Chitin-bd_1"/>
</dbReference>
<evidence type="ECO:0000256" key="1">
    <source>
        <dbReference type="ARBA" id="ARBA00000822"/>
    </source>
</evidence>
<evidence type="ECO:0000256" key="4">
    <source>
        <dbReference type="ARBA" id="ARBA00022801"/>
    </source>
</evidence>
<keyword evidence="7 12" id="KW-1015">Disulfide bond</keyword>
<feature type="signal peptide" evidence="14">
    <location>
        <begin position="1"/>
        <end position="30"/>
    </location>
</feature>
<feature type="disulfide bond" evidence="12 13">
    <location>
        <begin position="35"/>
        <end position="47"/>
    </location>
</feature>
<evidence type="ECO:0000256" key="10">
    <source>
        <dbReference type="ARBA" id="ARBA00023326"/>
    </source>
</evidence>
<keyword evidence="8" id="KW-0119">Carbohydrate metabolism</keyword>
<feature type="disulfide bond" evidence="12 13">
    <location>
        <begin position="40"/>
        <end position="54"/>
    </location>
</feature>
<dbReference type="PROSITE" id="PS00773">
    <property type="entry name" value="CHITINASE_19_1"/>
    <property type="match status" value="1"/>
</dbReference>
<evidence type="ECO:0000256" key="14">
    <source>
        <dbReference type="SAM" id="SignalP"/>
    </source>
</evidence>
<keyword evidence="14" id="KW-0732">Signal</keyword>
<dbReference type="SUPFAM" id="SSF53955">
    <property type="entry name" value="Lysozyme-like"/>
    <property type="match status" value="1"/>
</dbReference>
<feature type="disulfide bond" evidence="12">
    <location>
        <begin position="155"/>
        <end position="165"/>
    </location>
</feature>
<evidence type="ECO:0000259" key="15">
    <source>
        <dbReference type="PROSITE" id="PS50941"/>
    </source>
</evidence>
<dbReference type="InterPro" id="IPR023346">
    <property type="entry name" value="Lysozyme-like_dom_sf"/>
</dbReference>
<evidence type="ECO:0000313" key="17">
    <source>
        <dbReference type="Proteomes" id="UP001187192"/>
    </source>
</evidence>
<dbReference type="EC" id="3.2.1.14" evidence="2"/>
<dbReference type="SMART" id="SM00270">
    <property type="entry name" value="ChtBD1"/>
    <property type="match status" value="1"/>
</dbReference>
<dbReference type="PIRSF" id="PIRSF001060">
    <property type="entry name" value="Endochitinase"/>
    <property type="match status" value="1"/>
</dbReference>
<dbReference type="InterPro" id="IPR036861">
    <property type="entry name" value="Endochitinase-like_sf"/>
</dbReference>
<evidence type="ECO:0000256" key="7">
    <source>
        <dbReference type="ARBA" id="ARBA00023157"/>
    </source>
</evidence>
<comment type="caution">
    <text evidence="16">The sequence shown here is derived from an EMBL/GenBank/DDBJ whole genome shotgun (WGS) entry which is preliminary data.</text>
</comment>
<dbReference type="EMBL" id="BTGU01000006">
    <property type="protein sequence ID" value="GMN36233.1"/>
    <property type="molecule type" value="Genomic_DNA"/>
</dbReference>
<dbReference type="SUPFAM" id="SSF57016">
    <property type="entry name" value="Plant lectins/antimicrobial peptides"/>
    <property type="match status" value="1"/>
</dbReference>
<protein>
    <recommendedName>
        <fullName evidence="2">chitinase</fullName>
        <ecNumber evidence="2">3.2.1.14</ecNumber>
    </recommendedName>
</protein>
<dbReference type="AlphaFoldDB" id="A0AA88CVC5"/>
<dbReference type="GO" id="GO:0016998">
    <property type="term" value="P:cell wall macromolecule catabolic process"/>
    <property type="evidence" value="ECO:0007669"/>
    <property type="project" value="InterPro"/>
</dbReference>
<feature type="disulfide bond" evidence="12">
    <location>
        <begin position="242"/>
        <end position="274"/>
    </location>
</feature>
<feature type="disulfide bond" evidence="12">
    <location>
        <begin position="93"/>
        <end position="142"/>
    </location>
</feature>
<evidence type="ECO:0000256" key="5">
    <source>
        <dbReference type="ARBA" id="ARBA00022821"/>
    </source>
</evidence>
<dbReference type="GO" id="GO:0006032">
    <property type="term" value="P:chitin catabolic process"/>
    <property type="evidence" value="ECO:0007669"/>
    <property type="project" value="UniProtKB-KW"/>
</dbReference>
<evidence type="ECO:0000256" key="8">
    <source>
        <dbReference type="ARBA" id="ARBA00023277"/>
    </source>
</evidence>
<evidence type="ECO:0000256" key="12">
    <source>
        <dbReference type="PIRSR" id="PIRSR001060-2"/>
    </source>
</evidence>
<comment type="catalytic activity">
    <reaction evidence="1">
        <text>Random endo-hydrolysis of N-acetyl-beta-D-glucosaminide (1-&gt;4)-beta-linkages in chitin and chitodextrins.</text>
        <dbReference type="EC" id="3.2.1.14"/>
    </reaction>
</comment>
<dbReference type="GO" id="GO:0008843">
    <property type="term" value="F:endochitinase activity"/>
    <property type="evidence" value="ECO:0007669"/>
    <property type="project" value="UniProtKB-EC"/>
</dbReference>
<dbReference type="Gene3D" id="3.30.20.10">
    <property type="entry name" value="Endochitinase, domain 2"/>
    <property type="match status" value="1"/>
</dbReference>
<comment type="caution">
    <text evidence="13">Lacks conserved residue(s) required for the propagation of feature annotation.</text>
</comment>
<dbReference type="PROSITE" id="PS50941">
    <property type="entry name" value="CHIT_BIND_I_2"/>
    <property type="match status" value="1"/>
</dbReference>
<name>A0AA88CVC5_FICCA</name>
<dbReference type="Gene3D" id="1.10.530.10">
    <property type="match status" value="1"/>
</dbReference>
<dbReference type="Proteomes" id="UP001187192">
    <property type="component" value="Unassembled WGS sequence"/>
</dbReference>
<keyword evidence="6" id="KW-0146">Chitin degradation</keyword>
<reference evidence="16" key="1">
    <citation type="submission" date="2023-07" db="EMBL/GenBank/DDBJ databases">
        <title>draft genome sequence of fig (Ficus carica).</title>
        <authorList>
            <person name="Takahashi T."/>
            <person name="Nishimura K."/>
        </authorList>
    </citation>
    <scope>NUCLEOTIDE SEQUENCE</scope>
</reference>
<dbReference type="Pfam" id="PF00187">
    <property type="entry name" value="Chitin_bind_1"/>
    <property type="match status" value="1"/>
</dbReference>
<dbReference type="InterPro" id="IPR000726">
    <property type="entry name" value="Glyco_hydro_19_cat"/>
</dbReference>
<proteinExistence type="predicted"/>
<dbReference type="GO" id="GO:0006952">
    <property type="term" value="P:defense response"/>
    <property type="evidence" value="ECO:0007669"/>
    <property type="project" value="UniProtKB-KW"/>
</dbReference>
<evidence type="ECO:0000256" key="3">
    <source>
        <dbReference type="ARBA" id="ARBA00022669"/>
    </source>
</evidence>
<keyword evidence="3 13" id="KW-0147">Chitin-binding</keyword>